<dbReference type="OrthoDB" id="285364at2"/>
<accession>I4CEP3</accession>
<keyword evidence="3" id="KW-1185">Reference proteome</keyword>
<sequence>MEDVQIVPRQEVTGSRLRLAQLLAGSTSGRPLIDLGTTSLTGIRTGVVHGVPAGRGTANPIHATLALEATDCLRLGSDFLCTGLLFDEPEIADGQWADPFGVQWLCAGKTFSPLGHPLETAELLEVTRHPRPLWLQPVQHIEPEIADRNIVIADAPCPGLLDLCFLLRNSWKFMEDCTTNWQMASALLDWSLETIVESYAYMLGKLARKPDVIVYCDDLGFGNSMFFSPSDFRTYIRPRLRDLLTRLRSLTSAAICFHSCGAIRPILSDIADLGIEIVNLDTRATDMGVRQIRQGLPASVVLHVANDLCALGAALEDQDKASIASLITELAHSVPVIAAPLDSLSSMEEVLDAVRGATLIRNLSHDDFDSFRNVGPIRSIIEEASRKTMSARLPKFDSQLIHTDAISHYAPLPIQTVRKEVGRRARIHSMRGQKVL</sequence>
<dbReference type="STRING" id="706587.Desti_5448"/>
<dbReference type="AlphaFoldDB" id="I4CEP3"/>
<dbReference type="PANTHER" id="PTHR47099:SF1">
    <property type="entry name" value="METHYLCOBAMIDE:COM METHYLTRANSFERASE MTBA"/>
    <property type="match status" value="1"/>
</dbReference>
<dbReference type="GO" id="GO:0006779">
    <property type="term" value="P:porphyrin-containing compound biosynthetic process"/>
    <property type="evidence" value="ECO:0007669"/>
    <property type="project" value="InterPro"/>
</dbReference>
<dbReference type="KEGG" id="dti:Desti_5448"/>
<dbReference type="InterPro" id="IPR052024">
    <property type="entry name" value="Methanogen_methyltrans"/>
</dbReference>
<proteinExistence type="predicted"/>
<gene>
    <name evidence="2" type="ordered locus">Desti_5448</name>
</gene>
<dbReference type="EMBL" id="CP003360">
    <property type="protein sequence ID" value="AFM28034.1"/>
    <property type="molecule type" value="Genomic_DNA"/>
</dbReference>
<dbReference type="InterPro" id="IPR000257">
    <property type="entry name" value="Uroporphyrinogen_deCOase"/>
</dbReference>
<dbReference type="Gene3D" id="3.20.20.210">
    <property type="match status" value="1"/>
</dbReference>
<dbReference type="Proteomes" id="UP000006055">
    <property type="component" value="Chromosome"/>
</dbReference>
<feature type="domain" description="Uroporphyrinogen decarboxylase (URO-D)" evidence="1">
    <location>
        <begin position="139"/>
        <end position="286"/>
    </location>
</feature>
<organism evidence="2 3">
    <name type="scientific">Desulfomonile tiedjei (strain ATCC 49306 / DSM 6799 / DCB-1)</name>
    <dbReference type="NCBI Taxonomy" id="706587"/>
    <lineage>
        <taxon>Bacteria</taxon>
        <taxon>Pseudomonadati</taxon>
        <taxon>Thermodesulfobacteriota</taxon>
        <taxon>Desulfomonilia</taxon>
        <taxon>Desulfomonilales</taxon>
        <taxon>Desulfomonilaceae</taxon>
        <taxon>Desulfomonile</taxon>
    </lineage>
</organism>
<dbReference type="HOGENOM" id="CLU_673853_0_0_7"/>
<evidence type="ECO:0000259" key="1">
    <source>
        <dbReference type="Pfam" id="PF01208"/>
    </source>
</evidence>
<protein>
    <submittedName>
        <fullName evidence="2">Uroporphyrinogen-III decarboxylase</fullName>
    </submittedName>
</protein>
<dbReference type="InterPro" id="IPR038071">
    <property type="entry name" value="UROD/MetE-like_sf"/>
</dbReference>
<dbReference type="RefSeq" id="WP_014813133.1">
    <property type="nucleotide sequence ID" value="NC_018025.1"/>
</dbReference>
<evidence type="ECO:0000313" key="3">
    <source>
        <dbReference type="Proteomes" id="UP000006055"/>
    </source>
</evidence>
<dbReference type="SUPFAM" id="SSF51726">
    <property type="entry name" value="UROD/MetE-like"/>
    <property type="match status" value="1"/>
</dbReference>
<dbReference type="PANTHER" id="PTHR47099">
    <property type="entry name" value="METHYLCOBAMIDE:COM METHYLTRANSFERASE MTBA"/>
    <property type="match status" value="1"/>
</dbReference>
<name>I4CEP3_DESTA</name>
<dbReference type="GO" id="GO:0004853">
    <property type="term" value="F:uroporphyrinogen decarboxylase activity"/>
    <property type="evidence" value="ECO:0007669"/>
    <property type="project" value="InterPro"/>
</dbReference>
<evidence type="ECO:0000313" key="2">
    <source>
        <dbReference type="EMBL" id="AFM28034.1"/>
    </source>
</evidence>
<reference evidence="3" key="1">
    <citation type="submission" date="2012-06" db="EMBL/GenBank/DDBJ databases">
        <title>Complete sequence of chromosome of Desulfomonile tiedjei DSM 6799.</title>
        <authorList>
            <person name="Lucas S."/>
            <person name="Copeland A."/>
            <person name="Lapidus A."/>
            <person name="Glavina del Rio T."/>
            <person name="Dalin E."/>
            <person name="Tice H."/>
            <person name="Bruce D."/>
            <person name="Goodwin L."/>
            <person name="Pitluck S."/>
            <person name="Peters L."/>
            <person name="Ovchinnikova G."/>
            <person name="Zeytun A."/>
            <person name="Lu M."/>
            <person name="Kyrpides N."/>
            <person name="Mavromatis K."/>
            <person name="Ivanova N."/>
            <person name="Brettin T."/>
            <person name="Detter J.C."/>
            <person name="Han C."/>
            <person name="Larimer F."/>
            <person name="Land M."/>
            <person name="Hauser L."/>
            <person name="Markowitz V."/>
            <person name="Cheng J.-F."/>
            <person name="Hugenholtz P."/>
            <person name="Woyke T."/>
            <person name="Wu D."/>
            <person name="Spring S."/>
            <person name="Schroeder M."/>
            <person name="Brambilla E."/>
            <person name="Klenk H.-P."/>
            <person name="Eisen J.A."/>
        </authorList>
    </citation>
    <scope>NUCLEOTIDE SEQUENCE [LARGE SCALE GENOMIC DNA]</scope>
    <source>
        <strain evidence="3">ATCC 49306 / DSM 6799 / DCB-1</strain>
    </source>
</reference>
<dbReference type="Pfam" id="PF01208">
    <property type="entry name" value="URO-D"/>
    <property type="match status" value="1"/>
</dbReference>
<dbReference type="eggNOG" id="COG0407">
    <property type="taxonomic scope" value="Bacteria"/>
</dbReference>